<dbReference type="InterPro" id="IPR009463">
    <property type="entry name" value="DUF1087"/>
</dbReference>
<keyword evidence="5" id="KW-0067">ATP-binding</keyword>
<dbReference type="InterPro" id="IPR014001">
    <property type="entry name" value="Helicase_ATP-bd"/>
</dbReference>
<dbReference type="PROSITE" id="PS51192">
    <property type="entry name" value="HELICASE_ATP_BIND_1"/>
    <property type="match status" value="1"/>
</dbReference>
<dbReference type="SMART" id="SM01146">
    <property type="entry name" value="DUF1086"/>
    <property type="match status" value="1"/>
</dbReference>
<dbReference type="Pfam" id="PF00271">
    <property type="entry name" value="Helicase_C"/>
    <property type="match status" value="1"/>
</dbReference>
<dbReference type="InterPro" id="IPR049730">
    <property type="entry name" value="SNF2/RAD54-like_C"/>
</dbReference>
<protein>
    <submittedName>
        <fullName evidence="10">Chromodomain-helicase-DNA-binding protein 5</fullName>
    </submittedName>
</protein>
<dbReference type="CDD" id="cd18793">
    <property type="entry name" value="SF2_C_SNF"/>
    <property type="match status" value="1"/>
</dbReference>
<evidence type="ECO:0000259" key="9">
    <source>
        <dbReference type="PROSITE" id="PS51194"/>
    </source>
</evidence>
<evidence type="ECO:0000259" key="8">
    <source>
        <dbReference type="PROSITE" id="PS51192"/>
    </source>
</evidence>
<organism evidence="10 11">
    <name type="scientific">Geodia barretti</name>
    <name type="common">Barrett's horny sponge</name>
    <dbReference type="NCBI Taxonomy" id="519541"/>
    <lineage>
        <taxon>Eukaryota</taxon>
        <taxon>Metazoa</taxon>
        <taxon>Porifera</taxon>
        <taxon>Demospongiae</taxon>
        <taxon>Heteroscleromorpha</taxon>
        <taxon>Tetractinellida</taxon>
        <taxon>Astrophorina</taxon>
        <taxon>Geodiidae</taxon>
        <taxon>Geodia</taxon>
    </lineage>
</organism>
<accession>A0AA35X490</accession>
<dbReference type="FunFam" id="3.40.50.300:FF:000015">
    <property type="entry name" value="chromodomain-helicase-DNA-binding protein 9 isoform X1"/>
    <property type="match status" value="1"/>
</dbReference>
<dbReference type="InterPro" id="IPR001650">
    <property type="entry name" value="Helicase_C-like"/>
</dbReference>
<dbReference type="GO" id="GO:0003677">
    <property type="term" value="F:DNA binding"/>
    <property type="evidence" value="ECO:0007669"/>
    <property type="project" value="InterPro"/>
</dbReference>
<feature type="compositionally biased region" description="Acidic residues" evidence="7">
    <location>
        <begin position="612"/>
        <end position="623"/>
    </location>
</feature>
<dbReference type="SUPFAM" id="SSF52540">
    <property type="entry name" value="P-loop containing nucleoside triphosphate hydrolases"/>
    <property type="match status" value="2"/>
</dbReference>
<evidence type="ECO:0000256" key="2">
    <source>
        <dbReference type="ARBA" id="ARBA00022737"/>
    </source>
</evidence>
<dbReference type="PROSITE" id="PS51194">
    <property type="entry name" value="HELICASE_CTER"/>
    <property type="match status" value="1"/>
</dbReference>
<dbReference type="AlphaFoldDB" id="A0AA35X490"/>
<dbReference type="InterPro" id="IPR038718">
    <property type="entry name" value="SNF2-like_sf"/>
</dbReference>
<comment type="subcellular location">
    <subcellularLocation>
        <location evidence="1">Nucleus</location>
    </subcellularLocation>
</comment>
<keyword evidence="6" id="KW-0539">Nucleus</keyword>
<evidence type="ECO:0000313" key="11">
    <source>
        <dbReference type="Proteomes" id="UP001174909"/>
    </source>
</evidence>
<feature type="domain" description="Helicase C-terminal" evidence="9">
    <location>
        <begin position="301"/>
        <end position="450"/>
    </location>
</feature>
<feature type="region of interest" description="Disordered" evidence="7">
    <location>
        <begin position="763"/>
        <end position="801"/>
    </location>
</feature>
<dbReference type="GO" id="GO:0042393">
    <property type="term" value="F:histone binding"/>
    <property type="evidence" value="ECO:0007669"/>
    <property type="project" value="TreeGrafter"/>
</dbReference>
<dbReference type="GO" id="GO:0005524">
    <property type="term" value="F:ATP binding"/>
    <property type="evidence" value="ECO:0007669"/>
    <property type="project" value="UniProtKB-KW"/>
</dbReference>
<feature type="domain" description="Helicase ATP-binding" evidence="8">
    <location>
        <begin position="1"/>
        <end position="170"/>
    </location>
</feature>
<dbReference type="Proteomes" id="UP001174909">
    <property type="component" value="Unassembled WGS sequence"/>
</dbReference>
<dbReference type="GO" id="GO:0140658">
    <property type="term" value="F:ATP-dependent chromatin remodeler activity"/>
    <property type="evidence" value="ECO:0007669"/>
    <property type="project" value="TreeGrafter"/>
</dbReference>
<dbReference type="Pfam" id="PF06461">
    <property type="entry name" value="CHDII_SANT-like"/>
    <property type="match status" value="1"/>
</dbReference>
<feature type="compositionally biased region" description="Polar residues" evidence="7">
    <location>
        <begin position="763"/>
        <end position="774"/>
    </location>
</feature>
<comment type="caution">
    <text evidence="10">The sequence shown here is derived from an EMBL/GenBank/DDBJ whole genome shotgun (WGS) entry which is preliminary data.</text>
</comment>
<dbReference type="SMART" id="SM00490">
    <property type="entry name" value="HELICc"/>
    <property type="match status" value="1"/>
</dbReference>
<dbReference type="Gene3D" id="3.40.50.10810">
    <property type="entry name" value="Tandem AAA-ATPase domain"/>
    <property type="match status" value="1"/>
</dbReference>
<dbReference type="EMBL" id="CASHTH010003425">
    <property type="protein sequence ID" value="CAI8044828.1"/>
    <property type="molecule type" value="Genomic_DNA"/>
</dbReference>
<reference evidence="10" key="1">
    <citation type="submission" date="2023-03" db="EMBL/GenBank/DDBJ databases">
        <authorList>
            <person name="Steffen K."/>
            <person name="Cardenas P."/>
        </authorList>
    </citation>
    <scope>NUCLEOTIDE SEQUENCE</scope>
</reference>
<name>A0AA35X490_GEOBA</name>
<evidence type="ECO:0000313" key="10">
    <source>
        <dbReference type="EMBL" id="CAI8044828.1"/>
    </source>
</evidence>
<gene>
    <name evidence="10" type="ORF">GBAR_LOCUS24830</name>
</gene>
<evidence type="ECO:0000256" key="4">
    <source>
        <dbReference type="ARBA" id="ARBA00022801"/>
    </source>
</evidence>
<keyword evidence="3" id="KW-0547">Nucleotide-binding</keyword>
<keyword evidence="4" id="KW-0378">Hydrolase</keyword>
<dbReference type="InterPro" id="IPR009462">
    <property type="entry name" value="CHD_II_SANT-like"/>
</dbReference>
<dbReference type="SMART" id="SM01147">
    <property type="entry name" value="DUF1087"/>
    <property type="match status" value="1"/>
</dbReference>
<dbReference type="GO" id="GO:0000785">
    <property type="term" value="C:chromatin"/>
    <property type="evidence" value="ECO:0007669"/>
    <property type="project" value="TreeGrafter"/>
</dbReference>
<dbReference type="InterPro" id="IPR027417">
    <property type="entry name" value="P-loop_NTPase"/>
</dbReference>
<evidence type="ECO:0000256" key="3">
    <source>
        <dbReference type="ARBA" id="ARBA00022741"/>
    </source>
</evidence>
<dbReference type="PANTHER" id="PTHR45623">
    <property type="entry name" value="CHROMODOMAIN-HELICASE-DNA-BINDING PROTEIN 3-RELATED-RELATED"/>
    <property type="match status" value="1"/>
</dbReference>
<dbReference type="Pfam" id="PF00176">
    <property type="entry name" value="SNF2-rel_dom"/>
    <property type="match status" value="1"/>
</dbReference>
<dbReference type="GO" id="GO:0016887">
    <property type="term" value="F:ATP hydrolysis activity"/>
    <property type="evidence" value="ECO:0007669"/>
    <property type="project" value="TreeGrafter"/>
</dbReference>
<sequence length="801" mass="91131">MGLGKTIQTIVFLYSLVKEDHSNGPFLITAPLSTIVNWEREFEIWAPDLYVVTYSGDRENRAVIRENEFSFVDGAVRSGTKLFKMKKEVPTKFHVLLTSYEFISVDSTILQSIDWEVLVVDEAHRLKNNQSKFFRVLNTYFIKYKLLLTGTPLQNNLEELFHLLNFLNREGFSSLEDFQDEFQDISKEEQVKKLHELLAPHLLRRLKQDVLKNIPSKRELIVRVELSPMQQKYYRWILTRNFEKLNTRGAQPVSLLNVMMDLKKCCNHPYLFPTAQQEAPLTATGYYEGKALIQAGGKFIILEKMLKELKKQGHRVLIFSQMTRMLDILEDFLEYLGYHFERIDGNVTGPERQQSIDRFNAPGATQFVFLLSTRAGGLGINLATADTVIIYDSDWNPHNDIQAFSRAHRIGQANKVMIYRFVTRSSVEERITEVAKRKMMLTHLVVRPGMGSAATQALSKRELDDILRFGTEDLFKEEPAGDQESTSIHYDDGAIRALLDRSGDITDGESEIGQQNILANDYLSSFKVASYVMKEKGEEAETETTEIIKEEAQADPDFWERLLRHHYEQQREVEAATLGKGKRVRKQVNYLDASAADLRALDSDQSSYKQSEEEESELESDVEDVEFSLGKKKQLKPMPLVAQTEGLPPLLSKINGTIHVLGFTPRMRKAFLNSVMRFGIPTSGSFQSNWKPKELKNISENVFNAYTNMFLKHVCEPALPNSDTFSDGVPRESLSRQLVLTRIGTMRLVQNKVAQYSTINGTHSETQTQHSSVIQEPPAKPVSGSTLVLNGHAPSASSSSE</sequence>
<feature type="non-terminal residue" evidence="10">
    <location>
        <position position="1"/>
    </location>
</feature>
<evidence type="ECO:0000256" key="5">
    <source>
        <dbReference type="ARBA" id="ARBA00022840"/>
    </source>
</evidence>
<evidence type="ECO:0000256" key="7">
    <source>
        <dbReference type="SAM" id="MobiDB-lite"/>
    </source>
</evidence>
<dbReference type="Gene3D" id="3.40.50.300">
    <property type="entry name" value="P-loop containing nucleotide triphosphate hydrolases"/>
    <property type="match status" value="1"/>
</dbReference>
<dbReference type="Pfam" id="PF06465">
    <property type="entry name" value="DUF1087"/>
    <property type="match status" value="1"/>
</dbReference>
<feature type="region of interest" description="Disordered" evidence="7">
    <location>
        <begin position="602"/>
        <end position="623"/>
    </location>
</feature>
<dbReference type="InterPro" id="IPR000330">
    <property type="entry name" value="SNF2_N"/>
</dbReference>
<dbReference type="PANTHER" id="PTHR45623:SF17">
    <property type="entry name" value="CHROMODOMAIN-HELICASE-DNA-BINDING PROTEIN 3-RELATED"/>
    <property type="match status" value="1"/>
</dbReference>
<keyword evidence="11" id="KW-1185">Reference proteome</keyword>
<keyword evidence="2" id="KW-0677">Repeat</keyword>
<evidence type="ECO:0000256" key="1">
    <source>
        <dbReference type="ARBA" id="ARBA00004123"/>
    </source>
</evidence>
<dbReference type="GO" id="GO:0003682">
    <property type="term" value="F:chromatin binding"/>
    <property type="evidence" value="ECO:0007669"/>
    <property type="project" value="TreeGrafter"/>
</dbReference>
<dbReference type="GO" id="GO:0005634">
    <property type="term" value="C:nucleus"/>
    <property type="evidence" value="ECO:0007669"/>
    <property type="project" value="UniProtKB-SubCell"/>
</dbReference>
<dbReference type="SMART" id="SM00487">
    <property type="entry name" value="DEXDc"/>
    <property type="match status" value="1"/>
</dbReference>
<proteinExistence type="predicted"/>
<evidence type="ECO:0000256" key="6">
    <source>
        <dbReference type="ARBA" id="ARBA00023242"/>
    </source>
</evidence>